<protein>
    <submittedName>
        <fullName evidence="1">Uncharacterized protein</fullName>
    </submittedName>
</protein>
<name>A0A4Y2EV88_ARAVE</name>
<evidence type="ECO:0000313" key="2">
    <source>
        <dbReference type="Proteomes" id="UP000499080"/>
    </source>
</evidence>
<evidence type="ECO:0000313" key="1">
    <source>
        <dbReference type="EMBL" id="GBM32427.1"/>
    </source>
</evidence>
<gene>
    <name evidence="1" type="ORF">AVEN_56614_1</name>
</gene>
<proteinExistence type="predicted"/>
<dbReference type="AlphaFoldDB" id="A0A4Y2EV88"/>
<reference evidence="1 2" key="1">
    <citation type="journal article" date="2019" name="Sci. Rep.">
        <title>Orb-weaving spider Araneus ventricosus genome elucidates the spidroin gene catalogue.</title>
        <authorList>
            <person name="Kono N."/>
            <person name="Nakamura H."/>
            <person name="Ohtoshi R."/>
            <person name="Moran D.A.P."/>
            <person name="Shinohara A."/>
            <person name="Yoshida Y."/>
            <person name="Fujiwara M."/>
            <person name="Mori M."/>
            <person name="Tomita M."/>
            <person name="Arakawa K."/>
        </authorList>
    </citation>
    <scope>NUCLEOTIDE SEQUENCE [LARGE SCALE GENOMIC DNA]</scope>
</reference>
<sequence>MQKEEYEEWMSIDEDIPEDTTLTDLEICQDVCKQYQAIKVRIQTATNVLKKTLQRTPTGGKP</sequence>
<comment type="caution">
    <text evidence="1">The sequence shown here is derived from an EMBL/GenBank/DDBJ whole genome shotgun (WGS) entry which is preliminary data.</text>
</comment>
<feature type="non-terminal residue" evidence="1">
    <location>
        <position position="62"/>
    </location>
</feature>
<dbReference type="Proteomes" id="UP000499080">
    <property type="component" value="Unassembled WGS sequence"/>
</dbReference>
<accession>A0A4Y2EV88</accession>
<dbReference type="EMBL" id="BGPR01093829">
    <property type="protein sequence ID" value="GBM32427.1"/>
    <property type="molecule type" value="Genomic_DNA"/>
</dbReference>
<organism evidence="1 2">
    <name type="scientific">Araneus ventricosus</name>
    <name type="common">Orbweaver spider</name>
    <name type="synonym">Epeira ventricosa</name>
    <dbReference type="NCBI Taxonomy" id="182803"/>
    <lineage>
        <taxon>Eukaryota</taxon>
        <taxon>Metazoa</taxon>
        <taxon>Ecdysozoa</taxon>
        <taxon>Arthropoda</taxon>
        <taxon>Chelicerata</taxon>
        <taxon>Arachnida</taxon>
        <taxon>Araneae</taxon>
        <taxon>Araneomorphae</taxon>
        <taxon>Entelegynae</taxon>
        <taxon>Araneoidea</taxon>
        <taxon>Araneidae</taxon>
        <taxon>Araneus</taxon>
    </lineage>
</organism>
<keyword evidence="2" id="KW-1185">Reference proteome</keyword>